<protein>
    <submittedName>
        <fullName evidence="3">FAD-dependent oxidoreductase</fullName>
    </submittedName>
</protein>
<dbReference type="AlphaFoldDB" id="A0A6F8Z1E5"/>
<dbReference type="Proteomes" id="UP000503011">
    <property type="component" value="Chromosome"/>
</dbReference>
<evidence type="ECO:0000313" key="3">
    <source>
        <dbReference type="EMBL" id="BCB92089.1"/>
    </source>
</evidence>
<dbReference type="GO" id="GO:0005737">
    <property type="term" value="C:cytoplasm"/>
    <property type="evidence" value="ECO:0007669"/>
    <property type="project" value="TreeGrafter"/>
</dbReference>
<keyword evidence="4" id="KW-1185">Reference proteome</keyword>
<dbReference type="Gene3D" id="3.30.9.10">
    <property type="entry name" value="D-Amino Acid Oxidase, subunit A, domain 2"/>
    <property type="match status" value="1"/>
</dbReference>
<dbReference type="SUPFAM" id="SSF51905">
    <property type="entry name" value="FAD/NAD(P)-binding domain"/>
    <property type="match status" value="1"/>
</dbReference>
<dbReference type="EMBL" id="AP022871">
    <property type="protein sequence ID" value="BCB92089.1"/>
    <property type="molecule type" value="Genomic_DNA"/>
</dbReference>
<evidence type="ECO:0000313" key="4">
    <source>
        <dbReference type="Proteomes" id="UP000503011"/>
    </source>
</evidence>
<keyword evidence="1" id="KW-0560">Oxidoreductase</keyword>
<sequence length="389" mass="40816">MTKLAGGRYRFRNTDEGERVKSELRAAEAVVIGGGVIGVSTLYHLAAAGVTDAVLLERETLGAGSTSAAAGGVRVQYSDSLNVQISLLAIERFTRFRDDFDIDIGFRQNGYLFLLEERMMPAFEAATALQRSLGAPTRMVSLAEAADRVPGLCLDGLAGASFCPIDGVATPEAVVQGYAAAARRLGARTLVGHTARAVRTEGGRVTGVETDRGFLATPRVICAAGVDSTAIAATAGVDLPVRAERRYIYYVEQRGTLPASLPLTVDFATGLYVHPEGPGLIVGGPWATTADLAPYAVARLPALADLPIRSGWSGNYEMSPDHNAMVGAATDPAGFYYATGFSGHGFQQAPVVGEYLAALVAGRPPSLDLGGLSADRFADARTRHEANVI</sequence>
<name>A0A6F8Z1E5_9ACTN</name>
<organism evidence="3 4">
    <name type="scientific">Phytohabitans suffuscus</name>
    <dbReference type="NCBI Taxonomy" id="624315"/>
    <lineage>
        <taxon>Bacteria</taxon>
        <taxon>Bacillati</taxon>
        <taxon>Actinomycetota</taxon>
        <taxon>Actinomycetes</taxon>
        <taxon>Micromonosporales</taxon>
        <taxon>Micromonosporaceae</taxon>
    </lineage>
</organism>
<proteinExistence type="predicted"/>
<evidence type="ECO:0000259" key="2">
    <source>
        <dbReference type="Pfam" id="PF01266"/>
    </source>
</evidence>
<dbReference type="KEGG" id="psuu:Psuf_094020"/>
<dbReference type="PANTHER" id="PTHR13847">
    <property type="entry name" value="SARCOSINE DEHYDROGENASE-RELATED"/>
    <property type="match status" value="1"/>
</dbReference>
<reference evidence="3 4" key="1">
    <citation type="submission" date="2020-03" db="EMBL/GenBank/DDBJ databases">
        <title>Whole genome shotgun sequence of Phytohabitans suffuscus NBRC 105367.</title>
        <authorList>
            <person name="Komaki H."/>
            <person name="Tamura T."/>
        </authorList>
    </citation>
    <scope>NUCLEOTIDE SEQUENCE [LARGE SCALE GENOMIC DNA]</scope>
    <source>
        <strain evidence="3 4">NBRC 105367</strain>
    </source>
</reference>
<feature type="domain" description="FAD dependent oxidoreductase" evidence="2">
    <location>
        <begin position="29"/>
        <end position="359"/>
    </location>
</feature>
<dbReference type="GO" id="GO:0016491">
    <property type="term" value="F:oxidoreductase activity"/>
    <property type="evidence" value="ECO:0007669"/>
    <property type="project" value="UniProtKB-KW"/>
</dbReference>
<gene>
    <name evidence="3" type="ORF">Psuf_094020</name>
</gene>
<dbReference type="Pfam" id="PF01266">
    <property type="entry name" value="DAO"/>
    <property type="match status" value="1"/>
</dbReference>
<dbReference type="PANTHER" id="PTHR13847:SF287">
    <property type="entry name" value="FAD-DEPENDENT OXIDOREDUCTASE DOMAIN-CONTAINING PROTEIN 1"/>
    <property type="match status" value="1"/>
</dbReference>
<evidence type="ECO:0000256" key="1">
    <source>
        <dbReference type="ARBA" id="ARBA00023002"/>
    </source>
</evidence>
<reference evidence="3 4" key="2">
    <citation type="submission" date="2020-03" db="EMBL/GenBank/DDBJ databases">
        <authorList>
            <person name="Ichikawa N."/>
            <person name="Kimura A."/>
            <person name="Kitahashi Y."/>
            <person name="Uohara A."/>
        </authorList>
    </citation>
    <scope>NUCLEOTIDE SEQUENCE [LARGE SCALE GENOMIC DNA]</scope>
    <source>
        <strain evidence="3 4">NBRC 105367</strain>
    </source>
</reference>
<dbReference type="InterPro" id="IPR006076">
    <property type="entry name" value="FAD-dep_OxRdtase"/>
</dbReference>
<dbReference type="Gene3D" id="3.50.50.60">
    <property type="entry name" value="FAD/NAD(P)-binding domain"/>
    <property type="match status" value="1"/>
</dbReference>
<accession>A0A6F8Z1E5</accession>
<dbReference type="InterPro" id="IPR036188">
    <property type="entry name" value="FAD/NAD-bd_sf"/>
</dbReference>